<dbReference type="OrthoDB" id="37530at2"/>
<reference evidence="3 4" key="1">
    <citation type="submission" date="2019-03" db="EMBL/GenBank/DDBJ databases">
        <title>Genomic Encyclopedia of Type Strains, Phase IV (KMG-IV): sequencing the most valuable type-strain genomes for metagenomic binning, comparative biology and taxonomic classification.</title>
        <authorList>
            <person name="Goeker M."/>
        </authorList>
    </citation>
    <scope>NUCLEOTIDE SEQUENCE [LARGE SCALE GENOMIC DNA]</scope>
    <source>
        <strain evidence="3 4">DSM 15969</strain>
    </source>
</reference>
<dbReference type="InterPro" id="IPR051056">
    <property type="entry name" value="Glycosyl_Hydrolase_73"/>
</dbReference>
<evidence type="ECO:0000313" key="3">
    <source>
        <dbReference type="EMBL" id="TCL38795.1"/>
    </source>
</evidence>
<dbReference type="Gene3D" id="1.10.530.10">
    <property type="match status" value="1"/>
</dbReference>
<keyword evidence="4" id="KW-1185">Reference proteome</keyword>
<dbReference type="PANTHER" id="PTHR33308:SF9">
    <property type="entry name" value="PEPTIDOGLYCAN HYDROLASE FLGJ"/>
    <property type="match status" value="1"/>
</dbReference>
<evidence type="ECO:0000313" key="4">
    <source>
        <dbReference type="Proteomes" id="UP000295063"/>
    </source>
</evidence>
<sequence>MTPEEFVSWLAPAAQTICSRYRLYASVCIAQAAIESGWGRYTIGDYNIFGRKAVDGDLFTEVVTEEYYDDELVTIVDKFKLYNSLEEAIEDWCILLTEEPVYVNNVDCSSREAFVETMAPIYATNPRYARDISATIAANELEQYDD</sequence>
<dbReference type="Gene3D" id="4.10.80.30">
    <property type="entry name" value="DNA polymerase, domain 6"/>
    <property type="match status" value="1"/>
</dbReference>
<evidence type="ECO:0000256" key="1">
    <source>
        <dbReference type="ARBA" id="ARBA00022801"/>
    </source>
</evidence>
<keyword evidence="1 3" id="KW-0378">Hydrolase</keyword>
<dbReference type="SMART" id="SM00047">
    <property type="entry name" value="LYZ2"/>
    <property type="match status" value="1"/>
</dbReference>
<dbReference type="InterPro" id="IPR002901">
    <property type="entry name" value="MGlyc_endo_b_GlcNAc-like_dom"/>
</dbReference>
<dbReference type="Pfam" id="PF01832">
    <property type="entry name" value="Glucosaminidase"/>
    <property type="match status" value="1"/>
</dbReference>
<protein>
    <submittedName>
        <fullName evidence="3">Flagellum-specific peptidoglycan hydrolase FlgJ</fullName>
    </submittedName>
</protein>
<dbReference type="AlphaFoldDB" id="A0A4R1Q038"/>
<dbReference type="RefSeq" id="WP_132077110.1">
    <property type="nucleotide sequence ID" value="NZ_SLUI01000003.1"/>
</dbReference>
<organism evidence="3 4">
    <name type="scientific">Anaerospora hongkongensis</name>
    <dbReference type="NCBI Taxonomy" id="244830"/>
    <lineage>
        <taxon>Bacteria</taxon>
        <taxon>Bacillati</taxon>
        <taxon>Bacillota</taxon>
        <taxon>Negativicutes</taxon>
        <taxon>Selenomonadales</taxon>
        <taxon>Sporomusaceae</taxon>
        <taxon>Anaerospora</taxon>
    </lineage>
</organism>
<feature type="domain" description="Mannosyl-glycoprotein endo-beta-N-acetylglucosamidase-like" evidence="2">
    <location>
        <begin position="3"/>
        <end position="145"/>
    </location>
</feature>
<dbReference type="EMBL" id="SLUI01000003">
    <property type="protein sequence ID" value="TCL38795.1"/>
    <property type="molecule type" value="Genomic_DNA"/>
</dbReference>
<name>A0A4R1Q038_9FIRM</name>
<gene>
    <name evidence="3" type="ORF">EV210_103278</name>
</gene>
<dbReference type="Proteomes" id="UP000295063">
    <property type="component" value="Unassembled WGS sequence"/>
</dbReference>
<proteinExistence type="predicted"/>
<evidence type="ECO:0000259" key="2">
    <source>
        <dbReference type="SMART" id="SM00047"/>
    </source>
</evidence>
<accession>A0A4R1Q038</accession>
<comment type="caution">
    <text evidence="3">The sequence shown here is derived from an EMBL/GenBank/DDBJ whole genome shotgun (WGS) entry which is preliminary data.</text>
</comment>
<dbReference type="PANTHER" id="PTHR33308">
    <property type="entry name" value="PEPTIDOGLYCAN HYDROLASE FLGJ"/>
    <property type="match status" value="1"/>
</dbReference>
<dbReference type="GO" id="GO:0004040">
    <property type="term" value="F:amidase activity"/>
    <property type="evidence" value="ECO:0007669"/>
    <property type="project" value="InterPro"/>
</dbReference>